<reference evidence="2 3" key="1">
    <citation type="journal article" date="2016" name="DNA Res.">
        <title>Genome sequence of Aspergillus luchuensis NBRC 4314.</title>
        <authorList>
            <person name="Yamada O."/>
            <person name="Machida M."/>
            <person name="Hosoyama A."/>
            <person name="Goto M."/>
            <person name="Takahashi T."/>
            <person name="Futagami T."/>
            <person name="Yamagata Y."/>
            <person name="Takeuchi M."/>
            <person name="Kobayashi T."/>
            <person name="Koike H."/>
            <person name="Abe K."/>
            <person name="Asai K."/>
            <person name="Arita M."/>
            <person name="Fujita N."/>
            <person name="Fukuda K."/>
            <person name="Higa K."/>
            <person name="Horikawa H."/>
            <person name="Ishikawa T."/>
            <person name="Jinno K."/>
            <person name="Kato Y."/>
            <person name="Kirimura K."/>
            <person name="Mizutani O."/>
            <person name="Nakasone K."/>
            <person name="Sano M."/>
            <person name="Shiraishi Y."/>
            <person name="Tsukahara M."/>
            <person name="Gomi K."/>
        </authorList>
    </citation>
    <scope>NUCLEOTIDE SEQUENCE [LARGE SCALE GENOMIC DNA]</scope>
    <source>
        <strain evidence="2 3">RIB 2604</strain>
    </source>
</reference>
<evidence type="ECO:0000313" key="3">
    <source>
        <dbReference type="Proteomes" id="UP000075230"/>
    </source>
</evidence>
<dbReference type="PANTHER" id="PTHR36839:SF1">
    <property type="entry name" value="METALLO-BETA-LACTAMASE FAMILY PROTEIN (AFU_ORTHOLOGUE AFUA_5G12770)"/>
    <property type="match status" value="1"/>
</dbReference>
<evidence type="ECO:0000259" key="1">
    <source>
        <dbReference type="SMART" id="SM00849"/>
    </source>
</evidence>
<dbReference type="InterPro" id="IPR001279">
    <property type="entry name" value="Metallo-B-lactamas"/>
</dbReference>
<comment type="caution">
    <text evidence="2">The sequence shown here is derived from an EMBL/GenBank/DDBJ whole genome shotgun (WGS) entry which is preliminary data.</text>
</comment>
<dbReference type="AlphaFoldDB" id="A0A146FMP7"/>
<feature type="domain" description="Metallo-beta-lactamase" evidence="1">
    <location>
        <begin position="96"/>
        <end position="268"/>
    </location>
</feature>
<dbReference type="PANTHER" id="PTHR36839">
    <property type="entry name" value="METALLO-BETA-LACTAMASE FAMILY PROTEIN (AFU_ORTHOLOGUE AFUA_5G12770)"/>
    <property type="match status" value="1"/>
</dbReference>
<organism evidence="2 3">
    <name type="scientific">Aspergillus kawachii</name>
    <name type="common">White koji mold</name>
    <name type="synonym">Aspergillus awamori var. kawachi</name>
    <dbReference type="NCBI Taxonomy" id="1069201"/>
    <lineage>
        <taxon>Eukaryota</taxon>
        <taxon>Fungi</taxon>
        <taxon>Dikarya</taxon>
        <taxon>Ascomycota</taxon>
        <taxon>Pezizomycotina</taxon>
        <taxon>Eurotiomycetes</taxon>
        <taxon>Eurotiomycetidae</taxon>
        <taxon>Eurotiales</taxon>
        <taxon>Aspergillaceae</taxon>
        <taxon>Aspergillus</taxon>
        <taxon>Aspergillus subgen. Circumdati</taxon>
    </lineage>
</organism>
<dbReference type="Gene3D" id="3.60.15.10">
    <property type="entry name" value="Ribonuclease Z/Hydroxyacylglutathione hydrolase-like"/>
    <property type="match status" value="1"/>
</dbReference>
<evidence type="ECO:0000313" key="2">
    <source>
        <dbReference type="EMBL" id="GAT26948.1"/>
    </source>
</evidence>
<dbReference type="Pfam" id="PF00753">
    <property type="entry name" value="Lactamase_B"/>
    <property type="match status" value="1"/>
</dbReference>
<dbReference type="VEuPathDB" id="FungiDB:ASPFODRAFT_121527"/>
<proteinExistence type="predicted"/>
<dbReference type="SMART" id="SM00849">
    <property type="entry name" value="Lactamase_B"/>
    <property type="match status" value="1"/>
</dbReference>
<gene>
    <name evidence="2" type="ORF">RIB2604_02106310</name>
</gene>
<dbReference type="SUPFAM" id="SSF56281">
    <property type="entry name" value="Metallo-hydrolase/oxidoreductase"/>
    <property type="match status" value="1"/>
</dbReference>
<dbReference type="Proteomes" id="UP000075230">
    <property type="component" value="Unassembled WGS sequence"/>
</dbReference>
<dbReference type="EMBL" id="BCWF01000021">
    <property type="protein sequence ID" value="GAT26948.1"/>
    <property type="molecule type" value="Genomic_DNA"/>
</dbReference>
<dbReference type="InterPro" id="IPR036866">
    <property type="entry name" value="RibonucZ/Hydroxyglut_hydro"/>
</dbReference>
<name>A0A146FMP7_ASPKA</name>
<protein>
    <submittedName>
        <fullName evidence="2">Metallo-beta-lactamase domain protein</fullName>
    </submittedName>
</protein>
<accession>A0A146FMP7</accession>
<reference evidence="3" key="2">
    <citation type="submission" date="2016-02" db="EMBL/GenBank/DDBJ databases">
        <title>Genome sequencing of Aspergillus luchuensis NBRC 4314.</title>
        <authorList>
            <person name="Yamada O."/>
        </authorList>
    </citation>
    <scope>NUCLEOTIDE SEQUENCE [LARGE SCALE GENOMIC DNA]</scope>
    <source>
        <strain evidence="3">RIB 2604</strain>
    </source>
</reference>
<sequence length="320" mass="35715">MTSDTTTVDPLDLPICTTCGTQFSTPTPPTPCPICDDPRQYLPPTGQDYTTLRALRAPTHEPPLKNILSPLPSHHPNSSNNNKIYTLHTTPKHCIGQRAFLLLTPHGNILWDCIPYLDPDTITNINALGGISAIIISHPHYYATHLVWAEAFNCPVYLSAEDREWVMREEEKDDSGKQRQIFWDGQEVEVLPGSGVIGVKTGGHFPGSSVLWWKDEKVMFFADTIGTIPSGVGDYGDRGRREGTASYTFMWSYPNMIPLPPDDVHGIWKALKHTEFDRAYGAFMGMDTVGDCKKRVLDSAKIFVRAMGYLDHAIHEEECA</sequence>